<dbReference type="InterPro" id="IPR013087">
    <property type="entry name" value="Znf_C2H2_type"/>
</dbReference>
<proteinExistence type="predicted"/>
<name>A0AAV9V1F2_9PEZI</name>
<keyword evidence="8" id="KW-1185">Reference proteome</keyword>
<reference evidence="7 8" key="1">
    <citation type="submission" date="2019-10" db="EMBL/GenBank/DDBJ databases">
        <authorList>
            <person name="Palmer J.M."/>
        </authorList>
    </citation>
    <scope>NUCLEOTIDE SEQUENCE [LARGE SCALE GENOMIC DNA]</scope>
    <source>
        <strain evidence="7 8">TWF696</strain>
    </source>
</reference>
<sequence length="374" mass="42214">MAADVAYPLAFSQDYAYLGMPKRKAPVYDVPHTADDTAQDYGILDEAYMFKPQDAYMSTPRTSQSYSMDIQLYEEDPQPIQYGYSTIETASTPAVYADHTSNVYMPSPEQSLHTAYRTDDYGMSPNTLPVSSVPMQHQASHESVQYYHTPMSSTGSTDSNMPPSTQSISDAYNLAGALPSAYASIRSSETKPLSDLGLVLQRTPDGRISKPKRQFTTAKDALYTCAMPNCGKHFKRIWNYKAHQDTHNPNRSKPFQCSFANCGKSFVRKTDKDRHETCVHCKKKEFRCRLCNSMFARKDTLRRHEDDGCSKRIDFPKTKPKKRRSPVIPNREPNPGPFKISPSRGSSRKSSIISRPPMEAQLLNSKGPYKLDHE</sequence>
<evidence type="ECO:0000256" key="3">
    <source>
        <dbReference type="ARBA" id="ARBA00022833"/>
    </source>
</evidence>
<feature type="domain" description="C2H2-type" evidence="6">
    <location>
        <begin position="223"/>
        <end position="252"/>
    </location>
</feature>
<dbReference type="AlphaFoldDB" id="A0AAV9V1F2"/>
<evidence type="ECO:0000256" key="1">
    <source>
        <dbReference type="ARBA" id="ARBA00022723"/>
    </source>
</evidence>
<dbReference type="GO" id="GO:0000981">
    <property type="term" value="F:DNA-binding transcription factor activity, RNA polymerase II-specific"/>
    <property type="evidence" value="ECO:0007669"/>
    <property type="project" value="TreeGrafter"/>
</dbReference>
<dbReference type="SUPFAM" id="SSF57667">
    <property type="entry name" value="beta-beta-alpha zinc fingers"/>
    <property type="match status" value="2"/>
</dbReference>
<gene>
    <name evidence="7" type="ORF">TWF696_004759</name>
</gene>
<dbReference type="GO" id="GO:0008270">
    <property type="term" value="F:zinc ion binding"/>
    <property type="evidence" value="ECO:0007669"/>
    <property type="project" value="UniProtKB-KW"/>
</dbReference>
<dbReference type="PROSITE" id="PS50157">
    <property type="entry name" value="ZINC_FINGER_C2H2_2"/>
    <property type="match status" value="3"/>
</dbReference>
<keyword evidence="1" id="KW-0479">Metal-binding</keyword>
<dbReference type="Gene3D" id="3.30.160.60">
    <property type="entry name" value="Classic Zinc Finger"/>
    <property type="match status" value="2"/>
</dbReference>
<evidence type="ECO:0000313" key="8">
    <source>
        <dbReference type="Proteomes" id="UP001375240"/>
    </source>
</evidence>
<dbReference type="SMART" id="SM00355">
    <property type="entry name" value="ZnF_C2H2"/>
    <property type="match status" value="3"/>
</dbReference>
<dbReference type="GO" id="GO:0000978">
    <property type="term" value="F:RNA polymerase II cis-regulatory region sequence-specific DNA binding"/>
    <property type="evidence" value="ECO:0007669"/>
    <property type="project" value="TreeGrafter"/>
</dbReference>
<organism evidence="7 8">
    <name type="scientific">Orbilia brochopaga</name>
    <dbReference type="NCBI Taxonomy" id="3140254"/>
    <lineage>
        <taxon>Eukaryota</taxon>
        <taxon>Fungi</taxon>
        <taxon>Dikarya</taxon>
        <taxon>Ascomycota</taxon>
        <taxon>Pezizomycotina</taxon>
        <taxon>Orbiliomycetes</taxon>
        <taxon>Orbiliales</taxon>
        <taxon>Orbiliaceae</taxon>
        <taxon>Orbilia</taxon>
    </lineage>
</organism>
<protein>
    <recommendedName>
        <fullName evidence="6">C2H2-type domain-containing protein</fullName>
    </recommendedName>
</protein>
<dbReference type="PROSITE" id="PS00028">
    <property type="entry name" value="ZINC_FINGER_C2H2_1"/>
    <property type="match status" value="2"/>
</dbReference>
<dbReference type="Proteomes" id="UP001375240">
    <property type="component" value="Unassembled WGS sequence"/>
</dbReference>
<dbReference type="InterPro" id="IPR036236">
    <property type="entry name" value="Znf_C2H2_sf"/>
</dbReference>
<keyword evidence="3" id="KW-0862">Zinc</keyword>
<dbReference type="Pfam" id="PF00096">
    <property type="entry name" value="zf-C2H2"/>
    <property type="match status" value="1"/>
</dbReference>
<feature type="region of interest" description="Disordered" evidence="5">
    <location>
        <begin position="306"/>
        <end position="374"/>
    </location>
</feature>
<evidence type="ECO:0000256" key="5">
    <source>
        <dbReference type="SAM" id="MobiDB-lite"/>
    </source>
</evidence>
<dbReference type="EMBL" id="JAVHNQ010000003">
    <property type="protein sequence ID" value="KAK6352757.1"/>
    <property type="molecule type" value="Genomic_DNA"/>
</dbReference>
<dbReference type="PANTHER" id="PTHR23235:SF60">
    <property type="entry name" value="STRIPE, ISOFORM D"/>
    <property type="match status" value="1"/>
</dbReference>
<feature type="compositionally biased region" description="Low complexity" evidence="5">
    <location>
        <begin position="339"/>
        <end position="357"/>
    </location>
</feature>
<accession>A0AAV9V1F2</accession>
<feature type="compositionally biased region" description="Basic and acidic residues" evidence="5">
    <location>
        <begin position="306"/>
        <end position="317"/>
    </location>
</feature>
<evidence type="ECO:0000256" key="2">
    <source>
        <dbReference type="ARBA" id="ARBA00022771"/>
    </source>
</evidence>
<evidence type="ECO:0000313" key="7">
    <source>
        <dbReference type="EMBL" id="KAK6352757.1"/>
    </source>
</evidence>
<evidence type="ECO:0000259" key="6">
    <source>
        <dbReference type="PROSITE" id="PS50157"/>
    </source>
</evidence>
<feature type="domain" description="C2H2-type" evidence="6">
    <location>
        <begin position="286"/>
        <end position="313"/>
    </location>
</feature>
<comment type="caution">
    <text evidence="7">The sequence shown here is derived from an EMBL/GenBank/DDBJ whole genome shotgun (WGS) entry which is preliminary data.</text>
</comment>
<feature type="domain" description="C2H2-type" evidence="6">
    <location>
        <begin position="255"/>
        <end position="285"/>
    </location>
</feature>
<keyword evidence="2 4" id="KW-0863">Zinc-finger</keyword>
<evidence type="ECO:0000256" key="4">
    <source>
        <dbReference type="PROSITE-ProRule" id="PRU00042"/>
    </source>
</evidence>
<dbReference type="PANTHER" id="PTHR23235">
    <property type="entry name" value="KRUEPPEL-LIKE TRANSCRIPTION FACTOR"/>
    <property type="match status" value="1"/>
</dbReference>